<dbReference type="OrthoDB" id="5564877at2759"/>
<dbReference type="Pfam" id="PF12867">
    <property type="entry name" value="DinB_2"/>
    <property type="match status" value="1"/>
</dbReference>
<organism evidence="2 3">
    <name type="scientific">Serendipita vermifera MAFF 305830</name>
    <dbReference type="NCBI Taxonomy" id="933852"/>
    <lineage>
        <taxon>Eukaryota</taxon>
        <taxon>Fungi</taxon>
        <taxon>Dikarya</taxon>
        <taxon>Basidiomycota</taxon>
        <taxon>Agaricomycotina</taxon>
        <taxon>Agaricomycetes</taxon>
        <taxon>Sebacinales</taxon>
        <taxon>Serendipitaceae</taxon>
        <taxon>Serendipita</taxon>
    </lineage>
</organism>
<sequence length="198" mass="21825">MSQPSSNDPQLPPIELSSSEQLIIVAIAVLEQAVDLVEGSLQNDSQLTFASTLIPGSTIGKHLRHARDHFALLLDGMEREVKPCRVSYDVRARNTPMEGSRSSAVQALQDTIQRLRNLKINDIDDELTLDAITPYPQTLKSSVGRELWFGSLHAIHHWSMVRVVAGEMGIVIEPTFGVAPSTLLYRELQPSSGAKARF</sequence>
<dbReference type="PANTHER" id="PTHR39473:SF1">
    <property type="entry name" value="DINB-LIKE DOMAIN-CONTAINING PROTEIN"/>
    <property type="match status" value="1"/>
</dbReference>
<evidence type="ECO:0000259" key="1">
    <source>
        <dbReference type="Pfam" id="PF12867"/>
    </source>
</evidence>
<dbReference type="Proteomes" id="UP000054097">
    <property type="component" value="Unassembled WGS sequence"/>
</dbReference>
<dbReference type="InterPro" id="IPR024775">
    <property type="entry name" value="DinB-like"/>
</dbReference>
<dbReference type="HOGENOM" id="CLU_083400_1_0_1"/>
<accession>A0A0C2W1K9</accession>
<protein>
    <recommendedName>
        <fullName evidence="1">DinB-like domain-containing protein</fullName>
    </recommendedName>
</protein>
<name>A0A0C2W1K9_SERVB</name>
<evidence type="ECO:0000313" key="2">
    <source>
        <dbReference type="EMBL" id="KIM20408.1"/>
    </source>
</evidence>
<dbReference type="EMBL" id="KN824437">
    <property type="protein sequence ID" value="KIM20408.1"/>
    <property type="molecule type" value="Genomic_DNA"/>
</dbReference>
<evidence type="ECO:0000313" key="3">
    <source>
        <dbReference type="Proteomes" id="UP000054097"/>
    </source>
</evidence>
<dbReference type="STRING" id="933852.A0A0C2W1K9"/>
<dbReference type="AlphaFoldDB" id="A0A0C2W1K9"/>
<feature type="domain" description="DinB-like" evidence="1">
    <location>
        <begin position="43"/>
        <end position="159"/>
    </location>
</feature>
<reference evidence="3" key="2">
    <citation type="submission" date="2015-01" db="EMBL/GenBank/DDBJ databases">
        <title>Evolutionary Origins and Diversification of the Mycorrhizal Mutualists.</title>
        <authorList>
            <consortium name="DOE Joint Genome Institute"/>
            <consortium name="Mycorrhizal Genomics Consortium"/>
            <person name="Kohler A."/>
            <person name="Kuo A."/>
            <person name="Nagy L.G."/>
            <person name="Floudas D."/>
            <person name="Copeland A."/>
            <person name="Barry K.W."/>
            <person name="Cichocki N."/>
            <person name="Veneault-Fourrey C."/>
            <person name="LaButti K."/>
            <person name="Lindquist E.A."/>
            <person name="Lipzen A."/>
            <person name="Lundell T."/>
            <person name="Morin E."/>
            <person name="Murat C."/>
            <person name="Riley R."/>
            <person name="Ohm R."/>
            <person name="Sun H."/>
            <person name="Tunlid A."/>
            <person name="Henrissat B."/>
            <person name="Grigoriev I.V."/>
            <person name="Hibbett D.S."/>
            <person name="Martin F."/>
        </authorList>
    </citation>
    <scope>NUCLEOTIDE SEQUENCE [LARGE SCALE GENOMIC DNA]</scope>
    <source>
        <strain evidence="3">MAFF 305830</strain>
    </source>
</reference>
<gene>
    <name evidence="2" type="ORF">M408DRAFT_333997</name>
</gene>
<reference evidence="2 3" key="1">
    <citation type="submission" date="2014-04" db="EMBL/GenBank/DDBJ databases">
        <authorList>
            <consortium name="DOE Joint Genome Institute"/>
            <person name="Kuo A."/>
            <person name="Zuccaro A."/>
            <person name="Kohler A."/>
            <person name="Nagy L.G."/>
            <person name="Floudas D."/>
            <person name="Copeland A."/>
            <person name="Barry K.W."/>
            <person name="Cichocki N."/>
            <person name="Veneault-Fourrey C."/>
            <person name="LaButti K."/>
            <person name="Lindquist E.A."/>
            <person name="Lipzen A."/>
            <person name="Lundell T."/>
            <person name="Morin E."/>
            <person name="Murat C."/>
            <person name="Sun H."/>
            <person name="Tunlid A."/>
            <person name="Henrissat B."/>
            <person name="Grigoriev I.V."/>
            <person name="Hibbett D.S."/>
            <person name="Martin F."/>
            <person name="Nordberg H.P."/>
            <person name="Cantor M.N."/>
            <person name="Hua S.X."/>
        </authorList>
    </citation>
    <scope>NUCLEOTIDE SEQUENCE [LARGE SCALE GENOMIC DNA]</scope>
    <source>
        <strain evidence="2 3">MAFF 305830</strain>
    </source>
</reference>
<dbReference type="PANTHER" id="PTHR39473">
    <property type="match status" value="1"/>
</dbReference>
<keyword evidence="3" id="KW-1185">Reference proteome</keyword>
<proteinExistence type="predicted"/>